<protein>
    <recommendedName>
        <fullName evidence="2">Nudix hydrolase domain-containing protein</fullName>
    </recommendedName>
</protein>
<dbReference type="InterPro" id="IPR031804">
    <property type="entry name" value="DUF4743"/>
</dbReference>
<dbReference type="Gene3D" id="3.90.79.10">
    <property type="entry name" value="Nucleoside Triphosphate Pyrophosphohydrolase"/>
    <property type="match status" value="1"/>
</dbReference>
<dbReference type="PANTHER" id="PTHR13622">
    <property type="entry name" value="THIAMIN PYROPHOSPHOKINASE"/>
    <property type="match status" value="1"/>
</dbReference>
<dbReference type="InterPro" id="IPR015797">
    <property type="entry name" value="NUDIX_hydrolase-like_dom_sf"/>
</dbReference>
<evidence type="ECO:0000259" key="2">
    <source>
        <dbReference type="PROSITE" id="PS51462"/>
    </source>
</evidence>
<reference evidence="3 4" key="1">
    <citation type="journal article" date="2010" name="Plant Cell">
        <title>The Chlorella variabilis NC64A genome reveals adaptation to photosymbiosis, coevolution with viruses, and cryptic sex.</title>
        <authorList>
            <person name="Blanc G."/>
            <person name="Duncan G."/>
            <person name="Agarkova I."/>
            <person name="Borodovsky M."/>
            <person name="Gurnon J."/>
            <person name="Kuo A."/>
            <person name="Lindquist E."/>
            <person name="Lucas S."/>
            <person name="Pangilinan J."/>
            <person name="Polle J."/>
            <person name="Salamov A."/>
            <person name="Terry A."/>
            <person name="Yamada T."/>
            <person name="Dunigan D.D."/>
            <person name="Grigoriev I.V."/>
            <person name="Claverie J.M."/>
            <person name="Van Etten J.L."/>
        </authorList>
    </citation>
    <scope>NUCLEOTIDE SEQUENCE [LARGE SCALE GENOMIC DNA]</scope>
    <source>
        <strain evidence="3 4">NC64A</strain>
    </source>
</reference>
<proteinExistence type="predicted"/>
<dbReference type="CDD" id="cd03676">
    <property type="entry name" value="NUDIX_Tnr3_like"/>
    <property type="match status" value="1"/>
</dbReference>
<evidence type="ECO:0000256" key="1">
    <source>
        <dbReference type="ARBA" id="ARBA00003778"/>
    </source>
</evidence>
<dbReference type="SUPFAM" id="SSF55811">
    <property type="entry name" value="Nudix"/>
    <property type="match status" value="1"/>
</dbReference>
<dbReference type="InterPro" id="IPR000086">
    <property type="entry name" value="NUDIX_hydrolase_dom"/>
</dbReference>
<dbReference type="RefSeq" id="XP_005843592.1">
    <property type="nucleotide sequence ID" value="XM_005843530.1"/>
</dbReference>
<evidence type="ECO:0000313" key="3">
    <source>
        <dbReference type="EMBL" id="EFN51490.1"/>
    </source>
</evidence>
<name>E1ZRM6_CHLVA</name>
<dbReference type="STRING" id="554065.E1ZRM6"/>
<dbReference type="FunCoup" id="E1ZRM6">
    <property type="interactions" value="649"/>
</dbReference>
<gene>
    <name evidence="3" type="ORF">CHLNCDRAFT_27994</name>
</gene>
<organism evidence="4">
    <name type="scientific">Chlorella variabilis</name>
    <name type="common">Green alga</name>
    <dbReference type="NCBI Taxonomy" id="554065"/>
    <lineage>
        <taxon>Eukaryota</taxon>
        <taxon>Viridiplantae</taxon>
        <taxon>Chlorophyta</taxon>
        <taxon>core chlorophytes</taxon>
        <taxon>Trebouxiophyceae</taxon>
        <taxon>Chlorellales</taxon>
        <taxon>Chlorellaceae</taxon>
        <taxon>Chlorella clade</taxon>
        <taxon>Chlorella</taxon>
    </lineage>
</organism>
<accession>E1ZRM6</accession>
<dbReference type="PROSITE" id="PS51462">
    <property type="entry name" value="NUDIX"/>
    <property type="match status" value="1"/>
</dbReference>
<keyword evidence="4" id="KW-1185">Reference proteome</keyword>
<feature type="domain" description="Nudix hydrolase" evidence="2">
    <location>
        <begin position="133"/>
        <end position="277"/>
    </location>
</feature>
<dbReference type="GO" id="GO:0044715">
    <property type="term" value="F:8-oxo-dGDP phosphatase activity"/>
    <property type="evidence" value="ECO:0007669"/>
    <property type="project" value="UniProtKB-ARBA"/>
</dbReference>
<dbReference type="Pfam" id="PF00293">
    <property type="entry name" value="NUDIX"/>
    <property type="match status" value="1"/>
</dbReference>
<dbReference type="OMA" id="VPLQTMY"/>
<evidence type="ECO:0000313" key="4">
    <source>
        <dbReference type="Proteomes" id="UP000008141"/>
    </source>
</evidence>
<dbReference type="InParanoid" id="E1ZRM6"/>
<dbReference type="Proteomes" id="UP000008141">
    <property type="component" value="Unassembled WGS sequence"/>
</dbReference>
<dbReference type="KEGG" id="cvr:CHLNCDRAFT_27994"/>
<dbReference type="PANTHER" id="PTHR13622:SF8">
    <property type="entry name" value="THIAMIN PYROPHOSPHOKINASE 1"/>
    <property type="match status" value="1"/>
</dbReference>
<dbReference type="eggNOG" id="KOG4313">
    <property type="taxonomic scope" value="Eukaryota"/>
</dbReference>
<sequence>MTEPLPRNDYEAFIPGLLHWVSYCNNGAEAAKEVLPLTVAGATVGYVRPEFAKRHLQQFPDVFQASSSGSIQVHPQLATQQARTAAIAAVLEQLREEGVIDGWRNELYPAVQSFHDEPAFLLERAAAPHFGIKAYAGVHINGYVRLPDGGLELWVARRSRTKPTWPGKLDHIAAGGQPHGLSCQENVVKECQEEASIPPELAAKAIATGAVSYTSLQAAGLKRDVLFCYDLELPLDFVPHPQDGEVEEFMRLPIHRVAELITTTDEFKENCTLVICTFLIRHGFLTPDMPGYLHLLRRLTSGDCS</sequence>
<dbReference type="Pfam" id="PF15916">
    <property type="entry name" value="DUF4743"/>
    <property type="match status" value="1"/>
</dbReference>
<comment type="function">
    <text evidence="1">Probably mediates the hydrolysis of some nucleoside diphosphate derivatives.</text>
</comment>
<dbReference type="AlphaFoldDB" id="E1ZRM6"/>
<dbReference type="GeneID" id="17350878"/>
<dbReference type="OrthoDB" id="10261522at2759"/>
<dbReference type="FunFam" id="3.90.79.10:FF:000019">
    <property type="entry name" value="Thiamin pyrophosphokinase, putative"/>
    <property type="match status" value="1"/>
</dbReference>
<dbReference type="EMBL" id="GL433863">
    <property type="protein sequence ID" value="EFN51490.1"/>
    <property type="molecule type" value="Genomic_DNA"/>
</dbReference>